<name>A0ABD2KAQ9_HETSC</name>
<gene>
    <name evidence="1" type="ORF">niasHS_001882</name>
</gene>
<keyword evidence="2" id="KW-1185">Reference proteome</keyword>
<protein>
    <submittedName>
        <fullName evidence="1">Uncharacterized protein</fullName>
    </submittedName>
</protein>
<dbReference type="PANTHER" id="PTHR11130:SF0">
    <property type="entry name" value="GLUTATHIONE SYNTHETASE"/>
    <property type="match status" value="1"/>
</dbReference>
<dbReference type="AlphaFoldDB" id="A0ABD2KAQ9"/>
<proteinExistence type="predicted"/>
<dbReference type="InterPro" id="IPR014709">
    <property type="entry name" value="Glutathione_synthase_C_euk"/>
</dbReference>
<evidence type="ECO:0000313" key="1">
    <source>
        <dbReference type="EMBL" id="KAL3099956.1"/>
    </source>
</evidence>
<accession>A0ABD2KAQ9</accession>
<dbReference type="Proteomes" id="UP001620645">
    <property type="component" value="Unassembled WGS sequence"/>
</dbReference>
<dbReference type="SUPFAM" id="SSF56059">
    <property type="entry name" value="Glutathione synthetase ATP-binding domain-like"/>
    <property type="match status" value="1"/>
</dbReference>
<organism evidence="1 2">
    <name type="scientific">Heterodera schachtii</name>
    <name type="common">Sugarbeet cyst nematode worm</name>
    <name type="synonym">Tylenchus schachtii</name>
    <dbReference type="NCBI Taxonomy" id="97005"/>
    <lineage>
        <taxon>Eukaryota</taxon>
        <taxon>Metazoa</taxon>
        <taxon>Ecdysozoa</taxon>
        <taxon>Nematoda</taxon>
        <taxon>Chromadorea</taxon>
        <taxon>Rhabditida</taxon>
        <taxon>Tylenchina</taxon>
        <taxon>Tylenchomorpha</taxon>
        <taxon>Tylenchoidea</taxon>
        <taxon>Heteroderidae</taxon>
        <taxon>Heteroderinae</taxon>
        <taxon>Heterodera</taxon>
    </lineage>
</organism>
<dbReference type="Gene3D" id="3.30.470.20">
    <property type="entry name" value="ATP-grasp fold, B domain"/>
    <property type="match status" value="1"/>
</dbReference>
<dbReference type="PANTHER" id="PTHR11130">
    <property type="entry name" value="GLUTATHIONE SYNTHETASE"/>
    <property type="match status" value="1"/>
</dbReference>
<evidence type="ECO:0000313" key="2">
    <source>
        <dbReference type="Proteomes" id="UP001620645"/>
    </source>
</evidence>
<dbReference type="InterPro" id="IPR005615">
    <property type="entry name" value="Glutathione_synthase"/>
</dbReference>
<reference evidence="1 2" key="1">
    <citation type="submission" date="2024-10" db="EMBL/GenBank/DDBJ databases">
        <authorList>
            <person name="Kim D."/>
        </authorList>
    </citation>
    <scope>NUCLEOTIDE SEQUENCE [LARGE SCALE GENOMIC DNA]</scope>
    <source>
        <strain evidence="1">Taebaek</strain>
    </source>
</reference>
<dbReference type="Pfam" id="PF03917">
    <property type="entry name" value="GSH_synth_ATP"/>
    <property type="match status" value="2"/>
</dbReference>
<dbReference type="InterPro" id="IPR014049">
    <property type="entry name" value="Glutathione_synthase_N_euk"/>
</dbReference>
<sequence length="270" mass="31121">MDLQLLMGPNLRCPRVGVGQRIDSTRELFRCFCFVPFSLFPSPFPRALFHKAVDVQKSLQLLYFRAMRDFDFLKDMHRAIIETNEKFRQMADFTNECIRQQRGVANEVELGAFSKFIITSLWHTQSECSSFTLPGVVERFFPRPEEAHMAIRKVLTKSWSIGEGDEEAEKIIKKVRINPKKYVMKWNDCGQSMSGKKICDNEIIDKLEKMTNLERNNFIIMEKLKPAKVKDGTVLQQFSGEAHQMKTKLASENEGGVWKGQSVCDSPLLV</sequence>
<comment type="caution">
    <text evidence="1">The sequence shown here is derived from an EMBL/GenBank/DDBJ whole genome shotgun (WGS) entry which is preliminary data.</text>
</comment>
<dbReference type="Gene3D" id="3.30.1490.80">
    <property type="match status" value="1"/>
</dbReference>
<dbReference type="EMBL" id="JBICCN010000037">
    <property type="protein sequence ID" value="KAL3099956.1"/>
    <property type="molecule type" value="Genomic_DNA"/>
</dbReference>
<dbReference type="Gene3D" id="3.30.1490.50">
    <property type="match status" value="1"/>
</dbReference>